<feature type="zinc finger region" description="dksA C4-type" evidence="4">
    <location>
        <begin position="86"/>
        <end position="110"/>
    </location>
</feature>
<protein>
    <submittedName>
        <fullName evidence="6">Transcriptional regulator, TraR/DksA family</fullName>
    </submittedName>
</protein>
<dbReference type="Proteomes" id="UP000191040">
    <property type="component" value="Chromosome I"/>
</dbReference>
<name>A0A1T4YQT6_9ACTN</name>
<dbReference type="InterPro" id="IPR000962">
    <property type="entry name" value="Znf_DskA_TraR"/>
</dbReference>
<dbReference type="PROSITE" id="PS51128">
    <property type="entry name" value="ZF_DKSA_2"/>
    <property type="match status" value="1"/>
</dbReference>
<dbReference type="SUPFAM" id="SSF57716">
    <property type="entry name" value="Glucocorticoid receptor-like (DNA-binding domain)"/>
    <property type="match status" value="1"/>
</dbReference>
<evidence type="ECO:0000256" key="3">
    <source>
        <dbReference type="ARBA" id="ARBA00022833"/>
    </source>
</evidence>
<dbReference type="OrthoDB" id="1121111at2"/>
<dbReference type="AlphaFoldDB" id="A0A1T4YQT6"/>
<evidence type="ECO:0000313" key="6">
    <source>
        <dbReference type="EMBL" id="SKB04096.1"/>
    </source>
</evidence>
<proteinExistence type="predicted"/>
<dbReference type="Pfam" id="PF01258">
    <property type="entry name" value="zf-dskA_traR"/>
    <property type="match status" value="1"/>
</dbReference>
<dbReference type="InterPro" id="IPR020460">
    <property type="entry name" value="Znf_C4-type_bac"/>
</dbReference>
<dbReference type="InterPro" id="IPR020458">
    <property type="entry name" value="Znf_DskA_TraR_CS"/>
</dbReference>
<dbReference type="STRING" id="1736691.SAMN06295964_0455"/>
<accession>A0A1T4YQT6</accession>
<dbReference type="PROSITE" id="PS01102">
    <property type="entry name" value="ZF_DKSA_1"/>
    <property type="match status" value="1"/>
</dbReference>
<keyword evidence="7" id="KW-1185">Reference proteome</keyword>
<organism evidence="6 7">
    <name type="scientific">Aeromicrobium choanae</name>
    <dbReference type="NCBI Taxonomy" id="1736691"/>
    <lineage>
        <taxon>Bacteria</taxon>
        <taxon>Bacillati</taxon>
        <taxon>Actinomycetota</taxon>
        <taxon>Actinomycetes</taxon>
        <taxon>Propionibacteriales</taxon>
        <taxon>Nocardioidaceae</taxon>
        <taxon>Aeromicrobium</taxon>
    </lineage>
</organism>
<evidence type="ECO:0000313" key="7">
    <source>
        <dbReference type="Proteomes" id="UP000191040"/>
    </source>
</evidence>
<evidence type="ECO:0000256" key="2">
    <source>
        <dbReference type="ARBA" id="ARBA00022771"/>
    </source>
</evidence>
<dbReference type="GO" id="GO:0008270">
    <property type="term" value="F:zinc ion binding"/>
    <property type="evidence" value="ECO:0007669"/>
    <property type="project" value="UniProtKB-KW"/>
</dbReference>
<feature type="domain" description="Zinc finger DksA/TraR C4-type" evidence="5">
    <location>
        <begin position="81"/>
        <end position="115"/>
    </location>
</feature>
<dbReference type="PANTHER" id="PTHR33823">
    <property type="entry name" value="RNA POLYMERASE-BINDING TRANSCRIPTION FACTOR DKSA-RELATED"/>
    <property type="match status" value="1"/>
</dbReference>
<dbReference type="RefSeq" id="WP_078698646.1">
    <property type="nucleotide sequence ID" value="NZ_LT796768.1"/>
</dbReference>
<keyword evidence="3" id="KW-0862">Zinc</keyword>
<sequence>MTNETLERLEAERERTRGQLHGLMRDFDQVVEASLDSNADDEHDPDGSTVAFERSQVDSMLQQTRQHLVEIDAAMERVAAGTYGTCESCGQQISEARLEARPVARLCIACASAKESQR</sequence>
<gene>
    <name evidence="6" type="ORF">SAMN06295964_0455</name>
</gene>
<dbReference type="InterPro" id="IPR037187">
    <property type="entry name" value="DnaK_N"/>
</dbReference>
<evidence type="ECO:0000256" key="1">
    <source>
        <dbReference type="ARBA" id="ARBA00022723"/>
    </source>
</evidence>
<evidence type="ECO:0000256" key="4">
    <source>
        <dbReference type="PROSITE-ProRule" id="PRU00510"/>
    </source>
</evidence>
<dbReference type="Gene3D" id="1.20.120.910">
    <property type="entry name" value="DksA, coiled-coil domain"/>
    <property type="match status" value="1"/>
</dbReference>
<keyword evidence="1" id="KW-0479">Metal-binding</keyword>
<dbReference type="SUPFAM" id="SSF109635">
    <property type="entry name" value="DnaK suppressor protein DksA, alpha-hairpin domain"/>
    <property type="match status" value="1"/>
</dbReference>
<reference evidence="7" key="1">
    <citation type="submission" date="2017-02" db="EMBL/GenBank/DDBJ databases">
        <authorList>
            <person name="Varghese N."/>
            <person name="Submissions S."/>
        </authorList>
    </citation>
    <scope>NUCLEOTIDE SEQUENCE [LARGE SCALE GENOMIC DNA]</scope>
    <source>
        <strain evidence="7">9H-4</strain>
    </source>
</reference>
<keyword evidence="2" id="KW-0863">Zinc-finger</keyword>
<dbReference type="EMBL" id="LT796768">
    <property type="protein sequence ID" value="SKB04096.1"/>
    <property type="molecule type" value="Genomic_DNA"/>
</dbReference>
<evidence type="ECO:0000259" key="5">
    <source>
        <dbReference type="Pfam" id="PF01258"/>
    </source>
</evidence>
<dbReference type="PRINTS" id="PR00618">
    <property type="entry name" value="DKSAZNFINGER"/>
</dbReference>